<dbReference type="InterPro" id="IPR036612">
    <property type="entry name" value="KH_dom_type_1_sf"/>
</dbReference>
<evidence type="ECO:0000256" key="2">
    <source>
        <dbReference type="PROSITE-ProRule" id="PRU00117"/>
    </source>
</evidence>
<keyword evidence="2" id="KW-0694">RNA-binding</keyword>
<feature type="region of interest" description="Disordered" evidence="3">
    <location>
        <begin position="36"/>
        <end position="61"/>
    </location>
</feature>
<evidence type="ECO:0000256" key="3">
    <source>
        <dbReference type="SAM" id="MobiDB-lite"/>
    </source>
</evidence>
<dbReference type="PROSITE" id="PS50084">
    <property type="entry name" value="KH_TYPE_1"/>
    <property type="match status" value="1"/>
</dbReference>
<feature type="compositionally biased region" description="Gly residues" evidence="3">
    <location>
        <begin position="180"/>
        <end position="191"/>
    </location>
</feature>
<feature type="domain" description="K Homology" evidence="4">
    <location>
        <begin position="103"/>
        <end position="173"/>
    </location>
</feature>
<accession>A0A0A9Y3S3</accession>
<organism evidence="5">
    <name type="scientific">Lygus hesperus</name>
    <name type="common">Western plant bug</name>
    <dbReference type="NCBI Taxonomy" id="30085"/>
    <lineage>
        <taxon>Eukaryota</taxon>
        <taxon>Metazoa</taxon>
        <taxon>Ecdysozoa</taxon>
        <taxon>Arthropoda</taxon>
        <taxon>Hexapoda</taxon>
        <taxon>Insecta</taxon>
        <taxon>Pterygota</taxon>
        <taxon>Neoptera</taxon>
        <taxon>Paraneoptera</taxon>
        <taxon>Hemiptera</taxon>
        <taxon>Heteroptera</taxon>
        <taxon>Panheteroptera</taxon>
        <taxon>Cimicomorpha</taxon>
        <taxon>Miridae</taxon>
        <taxon>Mirini</taxon>
        <taxon>Lygus</taxon>
    </lineage>
</organism>
<proteinExistence type="predicted"/>
<feature type="non-terminal residue" evidence="5">
    <location>
        <position position="206"/>
    </location>
</feature>
<dbReference type="InterPro" id="IPR004088">
    <property type="entry name" value="KH_dom_type_1"/>
</dbReference>
<feature type="region of interest" description="Disordered" evidence="3">
    <location>
        <begin position="1"/>
        <end position="22"/>
    </location>
</feature>
<dbReference type="SMART" id="SM00322">
    <property type="entry name" value="KH"/>
    <property type="match status" value="1"/>
</dbReference>
<dbReference type="Pfam" id="PF00013">
    <property type="entry name" value="KH_1"/>
    <property type="match status" value="1"/>
</dbReference>
<evidence type="ECO:0000313" key="5">
    <source>
        <dbReference type="EMBL" id="JAG27682.1"/>
    </source>
</evidence>
<evidence type="ECO:0000256" key="1">
    <source>
        <dbReference type="ARBA" id="ARBA00022737"/>
    </source>
</evidence>
<feature type="compositionally biased region" description="Polar residues" evidence="3">
    <location>
        <begin position="1"/>
        <end position="17"/>
    </location>
</feature>
<keyword evidence="1" id="KW-0677">Repeat</keyword>
<dbReference type="GO" id="GO:0010468">
    <property type="term" value="P:regulation of gene expression"/>
    <property type="evidence" value="ECO:0007669"/>
    <property type="project" value="UniProtKB-ARBA"/>
</dbReference>
<dbReference type="PANTHER" id="PTHR10288">
    <property type="entry name" value="KH DOMAIN CONTAINING RNA BINDING PROTEIN"/>
    <property type="match status" value="1"/>
</dbReference>
<protein>
    <submittedName>
        <fullName evidence="5">Far upstream element-binding protein 1</fullName>
    </submittedName>
</protein>
<name>A0A0A9Y3S3_LYGHE</name>
<gene>
    <name evidence="5" type="primary">Fubp1_1</name>
    <name evidence="5" type="ORF">CM83_27595</name>
</gene>
<dbReference type="Gene3D" id="3.30.1370.10">
    <property type="entry name" value="K Homology domain, type 1"/>
    <property type="match status" value="1"/>
</dbReference>
<reference evidence="5" key="2">
    <citation type="submission" date="2014-07" db="EMBL/GenBank/DDBJ databases">
        <authorList>
            <person name="Hull J."/>
        </authorList>
    </citation>
    <scope>NUCLEOTIDE SEQUENCE</scope>
</reference>
<dbReference type="SUPFAM" id="SSF54791">
    <property type="entry name" value="Eukaryotic type KH-domain (KH-domain type I)"/>
    <property type="match status" value="1"/>
</dbReference>
<dbReference type="AlphaFoldDB" id="A0A0A9Y3S3"/>
<dbReference type="EMBL" id="GBHO01015922">
    <property type="protein sequence ID" value="JAG27682.1"/>
    <property type="molecule type" value="Transcribed_RNA"/>
</dbReference>
<dbReference type="GO" id="GO:0003723">
    <property type="term" value="F:RNA binding"/>
    <property type="evidence" value="ECO:0007669"/>
    <property type="project" value="UniProtKB-UniRule"/>
</dbReference>
<feature type="region of interest" description="Disordered" evidence="3">
    <location>
        <begin position="178"/>
        <end position="206"/>
    </location>
</feature>
<dbReference type="InterPro" id="IPR004087">
    <property type="entry name" value="KH_dom"/>
</dbReference>
<dbReference type="CDD" id="cd22396">
    <property type="entry name" value="KH-I_FUBP_rpt1"/>
    <property type="match status" value="1"/>
</dbReference>
<sequence length="206" mass="20751">MSDFSSTPLQPQQNNFNKSQAFAAALQRAKQIAAKINPGGATDAGQKRPLDDIGQDMFSEPEAKKLAVHSPPRTNALGGGGSAGVGAGGGMAPPGMGPVMGGPVTSEDIKVPDKMVGLIIGRGGEQITRLQSESGCKIQMAPDSGGMPDRICTLTGNSQAISRAKELVNAIVHQRYKTEGPGGGGGGGGMHDMGAPPQQQHGGGGG</sequence>
<evidence type="ECO:0000259" key="4">
    <source>
        <dbReference type="SMART" id="SM00322"/>
    </source>
</evidence>
<reference evidence="5" key="1">
    <citation type="journal article" date="2014" name="PLoS ONE">
        <title>Transcriptome-Based Identification of ABC Transporters in the Western Tarnished Plant Bug Lygus hesperus.</title>
        <authorList>
            <person name="Hull J.J."/>
            <person name="Chaney K."/>
            <person name="Geib S.M."/>
            <person name="Fabrick J.A."/>
            <person name="Brent C.S."/>
            <person name="Walsh D."/>
            <person name="Lavine L.C."/>
        </authorList>
    </citation>
    <scope>NUCLEOTIDE SEQUENCE</scope>
</reference>